<comment type="caution">
    <text evidence="1">The sequence shown here is derived from an EMBL/GenBank/DDBJ whole genome shotgun (WGS) entry which is preliminary data.</text>
</comment>
<sequence length="472" mass="53621">MSLIIMPNWSDHFQASQDEKEVKAVIDQLKNVADPFLLLSTYLPKWRSYSRQLGLDDLPSWSVFDALQRVHLTVKKPMQLDDLSWPKGAQFIRMFDRVVVLVNLSHYASVFFTYPKANQIDRIDRYAKGQLIQQLTVDDRGFISRVLDYQEGVLVKASYLSQSGAVVAEEDYQSGQVQALLPDGRVANYDEMQDLLVELMAAYLQSDKVRQLLVVDSPDNRAVAEKVQMEHLFVWLGQAKKEELVEAEQFWSGKAKLLLGQRNVGQETLGELLPPYPVVVANQQAQRKNQTLLYFQLAQMTEEKQHSLLAQVLPFILADENRTVVFEAGNKAALTKQLADGVKELASDSEKSLEEWLAHFVFLPAQRKEKRREHLLTACLYADLAEKPDLAIIAEAVGLGVKVATTVVTAYTPEEEQSVIPLDQLEDFLAKKVQNQETLSTDQERSLQECLSEPEQMKNWQERLVIKATEAK</sequence>
<accession>A0ABN9YM10</accession>
<name>A0ABN9YM10_9LACO</name>
<protein>
    <recommendedName>
        <fullName evidence="3">Accessory Sec system protein Asp1</fullName>
    </recommendedName>
</protein>
<dbReference type="EMBL" id="CAUZLR010000001">
    <property type="protein sequence ID" value="CAK1224119.1"/>
    <property type="molecule type" value="Genomic_DNA"/>
</dbReference>
<dbReference type="InterPro" id="IPR022372">
    <property type="entry name" value="Accessory_SS_Asp1"/>
</dbReference>
<evidence type="ECO:0000313" key="2">
    <source>
        <dbReference type="Proteomes" id="UP001314261"/>
    </source>
</evidence>
<dbReference type="Proteomes" id="UP001314261">
    <property type="component" value="Unassembled WGS sequence"/>
</dbReference>
<evidence type="ECO:0000313" key="1">
    <source>
        <dbReference type="EMBL" id="CAK1224119.1"/>
    </source>
</evidence>
<dbReference type="RefSeq" id="WP_187753219.1">
    <property type="nucleotide sequence ID" value="NZ_CAUZLR010000001.1"/>
</dbReference>
<keyword evidence="2" id="KW-1185">Reference proteome</keyword>
<evidence type="ECO:0008006" key="3">
    <source>
        <dbReference type="Google" id="ProtNLM"/>
    </source>
</evidence>
<dbReference type="Pfam" id="PF16993">
    <property type="entry name" value="Asp1"/>
    <property type="match status" value="1"/>
</dbReference>
<organism evidence="1 2">
    <name type="scientific">Fructobacillus fructosus</name>
    <dbReference type="NCBI Taxonomy" id="1631"/>
    <lineage>
        <taxon>Bacteria</taxon>
        <taxon>Bacillati</taxon>
        <taxon>Bacillota</taxon>
        <taxon>Bacilli</taxon>
        <taxon>Lactobacillales</taxon>
        <taxon>Lactobacillaceae</taxon>
        <taxon>Fructobacillus</taxon>
    </lineage>
</organism>
<gene>
    <name evidence="1" type="ORF">R54839_PPFHFPJH_00106</name>
</gene>
<reference evidence="1 2" key="1">
    <citation type="submission" date="2023-10" db="EMBL/GenBank/DDBJ databases">
        <authorList>
            <person name="Botero Cardona J."/>
        </authorList>
    </citation>
    <scope>NUCLEOTIDE SEQUENCE [LARGE SCALE GENOMIC DNA]</scope>
    <source>
        <strain evidence="1 2">R-54839</strain>
    </source>
</reference>
<proteinExistence type="predicted"/>